<keyword evidence="8" id="KW-1185">Reference proteome</keyword>
<evidence type="ECO:0000256" key="5">
    <source>
        <dbReference type="ARBA" id="ARBA00023136"/>
    </source>
</evidence>
<evidence type="ECO:0000256" key="2">
    <source>
        <dbReference type="ARBA" id="ARBA00022475"/>
    </source>
</evidence>
<dbReference type="Pfam" id="PF03631">
    <property type="entry name" value="Virul_fac_BrkB"/>
    <property type="match status" value="1"/>
</dbReference>
<dbReference type="NCBIfam" id="TIGR00765">
    <property type="entry name" value="yihY_not_rbn"/>
    <property type="match status" value="1"/>
</dbReference>
<keyword evidence="2" id="KW-1003">Cell membrane</keyword>
<comment type="subcellular location">
    <subcellularLocation>
        <location evidence="1">Cell membrane</location>
        <topology evidence="1">Multi-pass membrane protein</topology>
    </subcellularLocation>
</comment>
<dbReference type="PIRSF" id="PIRSF035875">
    <property type="entry name" value="RNase_BN"/>
    <property type="match status" value="1"/>
</dbReference>
<dbReference type="InterPro" id="IPR017039">
    <property type="entry name" value="Virul_fac_BrkB"/>
</dbReference>
<dbReference type="AlphaFoldDB" id="A0A1I4T1C8"/>
<feature type="transmembrane region" description="Helical" evidence="6">
    <location>
        <begin position="131"/>
        <end position="155"/>
    </location>
</feature>
<dbReference type="OrthoDB" id="7163777at2"/>
<sequence>MKLFWTTFLDALQRFTTKGGFVRASHVALSVMLAMFPFCIFVLSLAGVLSADTQVDDLVDVVFGSWPEEISEPIANELRAVLQHGGGTLTLGAVLSIVFASNGVDAIRLVITSAYRDDDPRPFWKTRTLSVGFVLAGTLLIIAAGLFSVAVPLALHFFEEWVPWLQDSILSNDQFRQLVIAAILLFAVYSCHKWLPGIRHSDRSLAPGIILTVILWTVASNIFSYYISHFSTYSVTYAGLAGIMSALVYLYLMASIFVLGAEYNGSLFDQRRAATEAVQTDVPPAP</sequence>
<keyword evidence="4 6" id="KW-1133">Transmembrane helix</keyword>
<keyword evidence="3 6" id="KW-0812">Transmembrane</keyword>
<keyword evidence="5 6" id="KW-0472">Membrane</keyword>
<dbReference type="STRING" id="254406.SAMN04488042_11319"/>
<feature type="transmembrane region" description="Helical" evidence="6">
    <location>
        <begin position="239"/>
        <end position="261"/>
    </location>
</feature>
<feature type="transmembrane region" description="Helical" evidence="6">
    <location>
        <begin position="204"/>
        <end position="227"/>
    </location>
</feature>
<feature type="transmembrane region" description="Helical" evidence="6">
    <location>
        <begin position="21"/>
        <end position="49"/>
    </location>
</feature>
<name>A0A1I4T1C8_9RHOB</name>
<evidence type="ECO:0000313" key="8">
    <source>
        <dbReference type="Proteomes" id="UP000199144"/>
    </source>
</evidence>
<feature type="transmembrane region" description="Helical" evidence="6">
    <location>
        <begin position="89"/>
        <end position="111"/>
    </location>
</feature>
<evidence type="ECO:0000256" key="4">
    <source>
        <dbReference type="ARBA" id="ARBA00022989"/>
    </source>
</evidence>
<dbReference type="PANTHER" id="PTHR30213:SF0">
    <property type="entry name" value="UPF0761 MEMBRANE PROTEIN YIHY"/>
    <property type="match status" value="1"/>
</dbReference>
<evidence type="ECO:0000256" key="6">
    <source>
        <dbReference type="SAM" id="Phobius"/>
    </source>
</evidence>
<organism evidence="7 8">
    <name type="scientific">Shimia aestuarii</name>
    <dbReference type="NCBI Taxonomy" id="254406"/>
    <lineage>
        <taxon>Bacteria</taxon>
        <taxon>Pseudomonadati</taxon>
        <taxon>Pseudomonadota</taxon>
        <taxon>Alphaproteobacteria</taxon>
        <taxon>Rhodobacterales</taxon>
        <taxon>Roseobacteraceae</taxon>
    </lineage>
</organism>
<evidence type="ECO:0000313" key="7">
    <source>
        <dbReference type="EMBL" id="SFM70459.1"/>
    </source>
</evidence>
<feature type="transmembrane region" description="Helical" evidence="6">
    <location>
        <begin position="175"/>
        <end position="192"/>
    </location>
</feature>
<proteinExistence type="predicted"/>
<accession>A0A1I4T1C8</accession>
<dbReference type="Proteomes" id="UP000199144">
    <property type="component" value="Unassembled WGS sequence"/>
</dbReference>
<evidence type="ECO:0000256" key="1">
    <source>
        <dbReference type="ARBA" id="ARBA00004651"/>
    </source>
</evidence>
<dbReference type="EMBL" id="FOTQ01000013">
    <property type="protein sequence ID" value="SFM70459.1"/>
    <property type="molecule type" value="Genomic_DNA"/>
</dbReference>
<gene>
    <name evidence="7" type="ORF">SAMN04488042_11319</name>
</gene>
<dbReference type="GO" id="GO:0005886">
    <property type="term" value="C:plasma membrane"/>
    <property type="evidence" value="ECO:0007669"/>
    <property type="project" value="UniProtKB-SubCell"/>
</dbReference>
<dbReference type="PANTHER" id="PTHR30213">
    <property type="entry name" value="INNER MEMBRANE PROTEIN YHJD"/>
    <property type="match status" value="1"/>
</dbReference>
<dbReference type="RefSeq" id="WP_093096704.1">
    <property type="nucleotide sequence ID" value="NZ_FOTQ01000013.1"/>
</dbReference>
<protein>
    <submittedName>
        <fullName evidence="7">Membrane protein</fullName>
    </submittedName>
</protein>
<evidence type="ECO:0000256" key="3">
    <source>
        <dbReference type="ARBA" id="ARBA00022692"/>
    </source>
</evidence>
<reference evidence="7 8" key="1">
    <citation type="submission" date="2016-10" db="EMBL/GenBank/DDBJ databases">
        <authorList>
            <person name="de Groot N.N."/>
        </authorList>
    </citation>
    <scope>NUCLEOTIDE SEQUENCE [LARGE SCALE GENOMIC DNA]</scope>
    <source>
        <strain evidence="7 8">DSM 15283</strain>
    </source>
</reference>